<dbReference type="PANTHER" id="PTHR37422:SF17">
    <property type="entry name" value="O-ANTIGEN LIGASE"/>
    <property type="match status" value="1"/>
</dbReference>
<feature type="non-terminal residue" evidence="8">
    <location>
        <position position="1"/>
    </location>
</feature>
<dbReference type="PANTHER" id="PTHR37422">
    <property type="entry name" value="TEICHURONIC ACID BIOSYNTHESIS PROTEIN TUAE"/>
    <property type="match status" value="1"/>
</dbReference>
<dbReference type="InterPro" id="IPR007016">
    <property type="entry name" value="O-antigen_ligase-rel_domated"/>
</dbReference>
<feature type="transmembrane region" description="Helical" evidence="6">
    <location>
        <begin position="147"/>
        <end position="164"/>
    </location>
</feature>
<evidence type="ECO:0000256" key="2">
    <source>
        <dbReference type="ARBA" id="ARBA00022692"/>
    </source>
</evidence>
<gene>
    <name evidence="8" type="ORF">IAA08_11980</name>
</gene>
<feature type="transmembrane region" description="Helical" evidence="6">
    <location>
        <begin position="369"/>
        <end position="388"/>
    </location>
</feature>
<dbReference type="GO" id="GO:0016020">
    <property type="term" value="C:membrane"/>
    <property type="evidence" value="ECO:0007669"/>
    <property type="project" value="UniProtKB-SubCell"/>
</dbReference>
<dbReference type="InterPro" id="IPR051533">
    <property type="entry name" value="WaaL-like"/>
</dbReference>
<feature type="transmembrane region" description="Helical" evidence="6">
    <location>
        <begin position="343"/>
        <end position="363"/>
    </location>
</feature>
<comment type="caution">
    <text evidence="8">The sequence shown here is derived from an EMBL/GenBank/DDBJ whole genome shotgun (WGS) entry which is preliminary data.</text>
</comment>
<organism evidence="8 9">
    <name type="scientific">Candidatus Eubacterium avistercoris</name>
    <dbReference type="NCBI Taxonomy" id="2838567"/>
    <lineage>
        <taxon>Bacteria</taxon>
        <taxon>Bacillati</taxon>
        <taxon>Bacillota</taxon>
        <taxon>Clostridia</taxon>
        <taxon>Eubacteriales</taxon>
        <taxon>Eubacteriaceae</taxon>
        <taxon>Eubacterium</taxon>
    </lineage>
</organism>
<evidence type="ECO:0000256" key="3">
    <source>
        <dbReference type="ARBA" id="ARBA00022989"/>
    </source>
</evidence>
<reference evidence="8" key="2">
    <citation type="submission" date="2021-04" db="EMBL/GenBank/DDBJ databases">
        <authorList>
            <person name="Gilroy R."/>
        </authorList>
    </citation>
    <scope>NUCLEOTIDE SEQUENCE</scope>
    <source>
        <strain evidence="8">CHK192-9172</strain>
    </source>
</reference>
<feature type="transmembrane region" description="Helical" evidence="6">
    <location>
        <begin position="307"/>
        <end position="331"/>
    </location>
</feature>
<dbReference type="AlphaFoldDB" id="A0A9D2IHK6"/>
<feature type="region of interest" description="Disordered" evidence="5">
    <location>
        <begin position="206"/>
        <end position="242"/>
    </location>
</feature>
<feature type="transmembrane region" description="Helical" evidence="6">
    <location>
        <begin position="173"/>
        <end position="193"/>
    </location>
</feature>
<feature type="compositionally biased region" description="Basic and acidic residues" evidence="5">
    <location>
        <begin position="231"/>
        <end position="242"/>
    </location>
</feature>
<feature type="transmembrane region" description="Helical" evidence="6">
    <location>
        <begin position="99"/>
        <end position="117"/>
    </location>
</feature>
<accession>A0A9D2IHK6</accession>
<feature type="domain" description="O-antigen ligase-related" evidence="7">
    <location>
        <begin position="137"/>
        <end position="320"/>
    </location>
</feature>
<evidence type="ECO:0000256" key="4">
    <source>
        <dbReference type="ARBA" id="ARBA00023136"/>
    </source>
</evidence>
<evidence type="ECO:0000256" key="6">
    <source>
        <dbReference type="SAM" id="Phobius"/>
    </source>
</evidence>
<dbReference type="GO" id="GO:0016874">
    <property type="term" value="F:ligase activity"/>
    <property type="evidence" value="ECO:0007669"/>
    <property type="project" value="UniProtKB-KW"/>
</dbReference>
<evidence type="ECO:0000259" key="7">
    <source>
        <dbReference type="Pfam" id="PF04932"/>
    </source>
</evidence>
<evidence type="ECO:0000313" key="9">
    <source>
        <dbReference type="Proteomes" id="UP000824024"/>
    </source>
</evidence>
<feature type="transmembrane region" description="Helical" evidence="6">
    <location>
        <begin position="12"/>
        <end position="33"/>
    </location>
</feature>
<comment type="subcellular location">
    <subcellularLocation>
        <location evidence="1">Membrane</location>
        <topology evidence="1">Multi-pass membrane protein</topology>
    </subcellularLocation>
</comment>
<dbReference type="Pfam" id="PF04932">
    <property type="entry name" value="Wzy_C"/>
    <property type="match status" value="1"/>
</dbReference>
<protein>
    <submittedName>
        <fullName evidence="8">O-antigen ligase family protein</fullName>
    </submittedName>
</protein>
<reference evidence="8" key="1">
    <citation type="journal article" date="2021" name="PeerJ">
        <title>Extensive microbial diversity within the chicken gut microbiome revealed by metagenomics and culture.</title>
        <authorList>
            <person name="Gilroy R."/>
            <person name="Ravi A."/>
            <person name="Getino M."/>
            <person name="Pursley I."/>
            <person name="Horton D.L."/>
            <person name="Alikhan N.F."/>
            <person name="Baker D."/>
            <person name="Gharbi K."/>
            <person name="Hall N."/>
            <person name="Watson M."/>
            <person name="Adriaenssens E.M."/>
            <person name="Foster-Nyarko E."/>
            <person name="Jarju S."/>
            <person name="Secka A."/>
            <person name="Antonio M."/>
            <person name="Oren A."/>
            <person name="Chaudhuri R.R."/>
            <person name="La Ragione R."/>
            <person name="Hildebrand F."/>
            <person name="Pallen M.J."/>
        </authorList>
    </citation>
    <scope>NUCLEOTIDE SEQUENCE</scope>
    <source>
        <strain evidence="8">CHK192-9172</strain>
    </source>
</reference>
<evidence type="ECO:0000256" key="5">
    <source>
        <dbReference type="SAM" id="MobiDB-lite"/>
    </source>
</evidence>
<feature type="transmembrane region" description="Helical" evidence="6">
    <location>
        <begin position="124"/>
        <end position="141"/>
    </location>
</feature>
<dbReference type="EMBL" id="DXCH01000321">
    <property type="protein sequence ID" value="HIZ08638.1"/>
    <property type="molecule type" value="Genomic_DNA"/>
</dbReference>
<dbReference type="Proteomes" id="UP000824024">
    <property type="component" value="Unassembled WGS sequence"/>
</dbReference>
<keyword evidence="2 6" id="KW-0812">Transmembrane</keyword>
<proteinExistence type="predicted"/>
<feature type="compositionally biased region" description="Low complexity" evidence="5">
    <location>
        <begin position="211"/>
        <end position="226"/>
    </location>
</feature>
<evidence type="ECO:0000256" key="1">
    <source>
        <dbReference type="ARBA" id="ARBA00004141"/>
    </source>
</evidence>
<evidence type="ECO:0000313" key="8">
    <source>
        <dbReference type="EMBL" id="HIZ08638.1"/>
    </source>
</evidence>
<name>A0A9D2IHK6_9FIRM</name>
<keyword evidence="3 6" id="KW-1133">Transmembrane helix</keyword>
<keyword evidence="4 6" id="KW-0472">Membrane</keyword>
<sequence>LSMIMNREYGVFFADFKWLIWTGMLFFLLYVCDTKREKESYKKEFTVLSHILIIYSAIASVAGIWLMANLYHGSWWSSNDELMQAGFHWGRLWGVYTDPNYGGVFTVAAVLMCVYFVKIRKKWLKIPYILIIAADYLYIVFCDSRTAEVGMVLAAGFWLIYTGVQKKAGKKTIAYILIACVFAGVFVGGTSVIKSQYNDRIQQEIQKQDAQNKANTNANSNSNSNKQKSKTSMEEQKVGRQAELEKDVTNGRLALWASGIEVWKTKPIFGTGYNSFLPYANQELPETYAVNNPQGDYVSLHNEYLDILVYHGVIGAAVFLAFMAAVIWRWLKTFRSIAEEDRDYIGVLSACCIVIATAMLFLLEGLHTNSPGTFILWTFLGYLMHYSYKSRETKA</sequence>
<feature type="transmembrane region" description="Helical" evidence="6">
    <location>
        <begin position="45"/>
        <end position="68"/>
    </location>
</feature>
<keyword evidence="8" id="KW-0436">Ligase</keyword>